<reference evidence="3 4" key="1">
    <citation type="submission" date="2020-08" db="EMBL/GenBank/DDBJ databases">
        <title>Genome sequence of Rhodobacteraceae bacterium Lw-13e.</title>
        <authorList>
            <person name="Poehlein A."/>
            <person name="Wolter L."/>
            <person name="Daniel R."/>
            <person name="Brinkhoff T."/>
        </authorList>
    </citation>
    <scope>NUCLEOTIDE SEQUENCE [LARGE SCALE GENOMIC DNA]</scope>
    <source>
        <strain evidence="3 4">Lw-13e</strain>
    </source>
</reference>
<proteinExistence type="predicted"/>
<evidence type="ECO:0000256" key="1">
    <source>
        <dbReference type="ARBA" id="ARBA00022729"/>
    </source>
</evidence>
<keyword evidence="1" id="KW-0732">Signal</keyword>
<dbReference type="InterPro" id="IPR027385">
    <property type="entry name" value="Beta-barrel_OMP"/>
</dbReference>
<dbReference type="Pfam" id="PF13505">
    <property type="entry name" value="OMP_b-brl"/>
    <property type="match status" value="1"/>
</dbReference>
<evidence type="ECO:0000259" key="2">
    <source>
        <dbReference type="Pfam" id="PF13505"/>
    </source>
</evidence>
<evidence type="ECO:0000313" key="4">
    <source>
        <dbReference type="Proteomes" id="UP000283786"/>
    </source>
</evidence>
<accession>A0A418SAV4</accession>
<evidence type="ECO:0000313" key="3">
    <source>
        <dbReference type="EMBL" id="QPM91252.1"/>
    </source>
</evidence>
<sequence length="224" mass="23843">MATIKTLSRVSAAAVTLAAGLAAAPALAEVELNFYSGYQTAPHSRINGTSPSTGGFSELIGWEGKSFSAPPYYGLRATWWRDGDWGFGAEFSHNKIYANADDMAAAGFERLEFTDGLNILTVNATRRWQDAWGGFTPYVGGGVGVAIPHVEVTAVGGPSTFGYQMTGPAARFTAGASYALNERWSVFGEYQFTWSDNSAELDGGGSLDTTIYTNALNVGLGFRF</sequence>
<dbReference type="Proteomes" id="UP000283786">
    <property type="component" value="Chromosome"/>
</dbReference>
<dbReference type="KEGG" id="palw:PSAL_025050"/>
<dbReference type="RefSeq" id="WP_119840969.1">
    <property type="nucleotide sequence ID" value="NZ_CP060436.1"/>
</dbReference>
<dbReference type="SUPFAM" id="SSF56925">
    <property type="entry name" value="OMPA-like"/>
    <property type="match status" value="1"/>
</dbReference>
<dbReference type="InterPro" id="IPR011250">
    <property type="entry name" value="OMP/PagP_B-barrel"/>
</dbReference>
<dbReference type="AlphaFoldDB" id="A0A418SAV4"/>
<gene>
    <name evidence="3" type="ORF">PSAL_025050</name>
</gene>
<dbReference type="OrthoDB" id="9810784at2"/>
<name>A0A418SAV4_9RHOB</name>
<dbReference type="EMBL" id="CP060436">
    <property type="protein sequence ID" value="QPM91252.1"/>
    <property type="molecule type" value="Genomic_DNA"/>
</dbReference>
<dbReference type="Gene3D" id="2.40.160.20">
    <property type="match status" value="1"/>
</dbReference>
<feature type="domain" description="Outer membrane protein beta-barrel" evidence="2">
    <location>
        <begin position="15"/>
        <end position="224"/>
    </location>
</feature>
<keyword evidence="4" id="KW-1185">Reference proteome</keyword>
<protein>
    <recommendedName>
        <fullName evidence="2">Outer membrane protein beta-barrel domain-containing protein</fullName>
    </recommendedName>
</protein>
<organism evidence="3 4">
    <name type="scientific">Pseudooceanicola algae</name>
    <dbReference type="NCBI Taxonomy" id="1537215"/>
    <lineage>
        <taxon>Bacteria</taxon>
        <taxon>Pseudomonadati</taxon>
        <taxon>Pseudomonadota</taxon>
        <taxon>Alphaproteobacteria</taxon>
        <taxon>Rhodobacterales</taxon>
        <taxon>Paracoccaceae</taxon>
        <taxon>Pseudooceanicola</taxon>
    </lineage>
</organism>